<evidence type="ECO:0000313" key="1">
    <source>
        <dbReference type="EMBL" id="GBN73627.1"/>
    </source>
</evidence>
<dbReference type="EMBL" id="BGPR01016621">
    <property type="protein sequence ID" value="GBN73627.1"/>
    <property type="molecule type" value="Genomic_DNA"/>
</dbReference>
<gene>
    <name evidence="1" type="ORF">AVEN_35486_1</name>
</gene>
<protein>
    <submittedName>
        <fullName evidence="1">Uncharacterized protein</fullName>
    </submittedName>
</protein>
<organism evidence="1 2">
    <name type="scientific">Araneus ventricosus</name>
    <name type="common">Orbweaver spider</name>
    <name type="synonym">Epeira ventricosa</name>
    <dbReference type="NCBI Taxonomy" id="182803"/>
    <lineage>
        <taxon>Eukaryota</taxon>
        <taxon>Metazoa</taxon>
        <taxon>Ecdysozoa</taxon>
        <taxon>Arthropoda</taxon>
        <taxon>Chelicerata</taxon>
        <taxon>Arachnida</taxon>
        <taxon>Araneae</taxon>
        <taxon>Araneomorphae</taxon>
        <taxon>Entelegynae</taxon>
        <taxon>Araneoidea</taxon>
        <taxon>Araneidae</taxon>
        <taxon>Araneus</taxon>
    </lineage>
</organism>
<comment type="caution">
    <text evidence="1">The sequence shown here is derived from an EMBL/GenBank/DDBJ whole genome shotgun (WGS) entry which is preliminary data.</text>
</comment>
<evidence type="ECO:0000313" key="2">
    <source>
        <dbReference type="Proteomes" id="UP000499080"/>
    </source>
</evidence>
<reference evidence="1 2" key="1">
    <citation type="journal article" date="2019" name="Sci. Rep.">
        <title>Orb-weaving spider Araneus ventricosus genome elucidates the spidroin gene catalogue.</title>
        <authorList>
            <person name="Kono N."/>
            <person name="Nakamura H."/>
            <person name="Ohtoshi R."/>
            <person name="Moran D.A.P."/>
            <person name="Shinohara A."/>
            <person name="Yoshida Y."/>
            <person name="Fujiwara M."/>
            <person name="Mori M."/>
            <person name="Tomita M."/>
            <person name="Arakawa K."/>
        </authorList>
    </citation>
    <scope>NUCLEOTIDE SEQUENCE [LARGE SCALE GENOMIC DNA]</scope>
</reference>
<dbReference type="AlphaFoldDB" id="A0A4Y2RD08"/>
<proteinExistence type="predicted"/>
<name>A0A4Y2RD08_ARAVE</name>
<sequence>MICHGLQPNYSHWIRGPGLSHLATGKSQHAATQPLDKTALPPTATVWALGYCLIRPLMQTPWMQHRTLQLHWIRGPGIRPH</sequence>
<accession>A0A4Y2RD08</accession>
<dbReference type="Proteomes" id="UP000499080">
    <property type="component" value="Unassembled WGS sequence"/>
</dbReference>
<keyword evidence="2" id="KW-1185">Reference proteome</keyword>